<sequence>MVPDDGTDYQDDGAEEEVKESVNQELTKTLLLVVAQTKLLKMNVLSKAAP</sequence>
<feature type="compositionally biased region" description="Acidic residues" evidence="1">
    <location>
        <begin position="1"/>
        <end position="18"/>
    </location>
</feature>
<proteinExistence type="predicted"/>
<dbReference type="EMBL" id="HACG01037366">
    <property type="protein sequence ID" value="CEK84231.1"/>
    <property type="molecule type" value="Transcribed_RNA"/>
</dbReference>
<feature type="region of interest" description="Disordered" evidence="1">
    <location>
        <begin position="1"/>
        <end position="22"/>
    </location>
</feature>
<reference evidence="2" key="1">
    <citation type="submission" date="2014-12" db="EMBL/GenBank/DDBJ databases">
        <title>Insight into the proteome of Arion vulgaris.</title>
        <authorList>
            <person name="Aradska J."/>
            <person name="Bulat T."/>
            <person name="Smidak R."/>
            <person name="Sarate P."/>
            <person name="Gangsoo J."/>
            <person name="Sialana F."/>
            <person name="Bilban M."/>
            <person name="Lubec G."/>
        </authorList>
    </citation>
    <scope>NUCLEOTIDE SEQUENCE</scope>
    <source>
        <tissue evidence="2">Skin</tissue>
    </source>
</reference>
<name>A0A0B7AW32_9EUPU</name>
<organism evidence="2">
    <name type="scientific">Arion vulgaris</name>
    <dbReference type="NCBI Taxonomy" id="1028688"/>
    <lineage>
        <taxon>Eukaryota</taxon>
        <taxon>Metazoa</taxon>
        <taxon>Spiralia</taxon>
        <taxon>Lophotrochozoa</taxon>
        <taxon>Mollusca</taxon>
        <taxon>Gastropoda</taxon>
        <taxon>Heterobranchia</taxon>
        <taxon>Euthyneura</taxon>
        <taxon>Panpulmonata</taxon>
        <taxon>Eupulmonata</taxon>
        <taxon>Stylommatophora</taxon>
        <taxon>Helicina</taxon>
        <taxon>Arionoidea</taxon>
        <taxon>Arionidae</taxon>
        <taxon>Arion</taxon>
    </lineage>
</organism>
<evidence type="ECO:0000313" key="2">
    <source>
        <dbReference type="EMBL" id="CEK84231.1"/>
    </source>
</evidence>
<accession>A0A0B7AW32</accession>
<dbReference type="AlphaFoldDB" id="A0A0B7AW32"/>
<dbReference type="EMBL" id="HACG01037367">
    <property type="protein sequence ID" value="CEK84232.1"/>
    <property type="molecule type" value="Transcribed_RNA"/>
</dbReference>
<gene>
    <name evidence="2" type="primary">ORF141395</name>
    <name evidence="3" type="synonym">ORF141399</name>
</gene>
<evidence type="ECO:0000256" key="1">
    <source>
        <dbReference type="SAM" id="MobiDB-lite"/>
    </source>
</evidence>
<protein>
    <submittedName>
        <fullName evidence="2">Uncharacterized protein</fullName>
    </submittedName>
</protein>
<evidence type="ECO:0000313" key="3">
    <source>
        <dbReference type="EMBL" id="CEK84232.1"/>
    </source>
</evidence>